<dbReference type="EMBL" id="VUNH01000001">
    <property type="protein sequence ID" value="MST54502.1"/>
    <property type="molecule type" value="Genomic_DNA"/>
</dbReference>
<dbReference type="Proteomes" id="UP000473699">
    <property type="component" value="Unassembled WGS sequence"/>
</dbReference>
<gene>
    <name evidence="2" type="ORF">FYJ74_00320</name>
</gene>
<dbReference type="InterPro" id="IPR007214">
    <property type="entry name" value="YbaK/aa-tRNA-synth-assoc-dom"/>
</dbReference>
<feature type="domain" description="YbaK/aminoacyl-tRNA synthetase-associated" evidence="1">
    <location>
        <begin position="203"/>
        <end position="314"/>
    </location>
</feature>
<evidence type="ECO:0000313" key="2">
    <source>
        <dbReference type="EMBL" id="MST54502.1"/>
    </source>
</evidence>
<dbReference type="Gene3D" id="3.40.50.800">
    <property type="entry name" value="Anticodon-binding domain"/>
    <property type="match status" value="1"/>
</dbReference>
<dbReference type="Pfam" id="PF04073">
    <property type="entry name" value="tRNA_edit"/>
    <property type="match status" value="1"/>
</dbReference>
<name>A0A6L5YAE9_9BACT</name>
<proteinExistence type="predicted"/>
<dbReference type="GO" id="GO:0006418">
    <property type="term" value="P:tRNA aminoacylation for protein translation"/>
    <property type="evidence" value="ECO:0007669"/>
    <property type="project" value="UniProtKB-ARBA"/>
</dbReference>
<evidence type="ECO:0000313" key="3">
    <source>
        <dbReference type="Proteomes" id="UP000473699"/>
    </source>
</evidence>
<evidence type="ECO:0000259" key="1">
    <source>
        <dbReference type="Pfam" id="PF04073"/>
    </source>
</evidence>
<accession>A0A6L5YAE9</accession>
<dbReference type="SUPFAM" id="SSF52954">
    <property type="entry name" value="Class II aaRS ABD-related"/>
    <property type="match status" value="1"/>
</dbReference>
<dbReference type="GO" id="GO:0002161">
    <property type="term" value="F:aminoacyl-tRNA deacylase activity"/>
    <property type="evidence" value="ECO:0007669"/>
    <property type="project" value="InterPro"/>
</dbReference>
<dbReference type="RefSeq" id="WP_154527645.1">
    <property type="nucleotide sequence ID" value="NZ_VUNH01000001.1"/>
</dbReference>
<dbReference type="AlphaFoldDB" id="A0A6L5YAE9"/>
<comment type="caution">
    <text evidence="2">The sequence shown here is derived from an EMBL/GenBank/DDBJ whole genome shotgun (WGS) entry which is preliminary data.</text>
</comment>
<dbReference type="Gene3D" id="3.90.960.10">
    <property type="entry name" value="YbaK/aminoacyl-tRNA synthetase-associated domain"/>
    <property type="match status" value="1"/>
</dbReference>
<dbReference type="InterPro" id="IPR036621">
    <property type="entry name" value="Anticodon-bd_dom_sf"/>
</dbReference>
<dbReference type="InterPro" id="IPR036754">
    <property type="entry name" value="YbaK/aa-tRNA-synt-asso_dom_sf"/>
</dbReference>
<dbReference type="CDD" id="cd04334">
    <property type="entry name" value="ProRS-INS"/>
    <property type="match status" value="1"/>
</dbReference>
<dbReference type="SUPFAM" id="SSF55826">
    <property type="entry name" value="YbaK/ProRS associated domain"/>
    <property type="match status" value="1"/>
</dbReference>
<protein>
    <recommendedName>
        <fullName evidence="1">YbaK/aminoacyl-tRNA synthetase-associated domain-containing protein</fullName>
    </recommendedName>
</protein>
<organism evidence="2 3">
    <name type="scientific">Pyramidobacter porci</name>
    <dbReference type="NCBI Taxonomy" id="2605789"/>
    <lineage>
        <taxon>Bacteria</taxon>
        <taxon>Thermotogati</taxon>
        <taxon>Synergistota</taxon>
        <taxon>Synergistia</taxon>
        <taxon>Synergistales</taxon>
        <taxon>Dethiosulfovibrionaceae</taxon>
        <taxon>Pyramidobacter</taxon>
    </lineage>
</organism>
<sequence>MKWMSELLMPVSSGRSSKLRDPGLAKIAQGGYGLWNPNDETLILLPEGRILFQRAEDFLLRRLEAFRPQRLDCGASARGALDAAVRLIKRAGDLPVLFAERRGDKLRLLGLHGDFEASLEMANDALRTVGSAVCSLGARVRRVDRLTPAGHRVDLLCRSEAPLRGEEGLACPDCGWTAAFDSPCRFGEEASDAAPEELREVATPDCSTVEKLCGYLKIAPSQVVKCMFYAVEGRGLAAVILRADRHVCLEKVRAAFQGASVRPAEPAELAAVMGDSAGYMGPVGLPAPVTLLADSSAVGVKNAVVGANKPGFHKMGACWGRDFKTDFVADVTLLQAGDRCPNCGAALKKSELRSVAVFRPVDPACLAEPSLTFFNGSGKTRVPAWSAEIDLTALLSAVSEYAERWPDKIAPFDVYVYWEGDKTPDALAPLIDALESSGFRVVGDDRSGAFENRQAEAAAIRAPQTVCLKKGEGGWLFDVTRNGRTETLSPAQFAAQQETFSATERRPFRT</sequence>
<keyword evidence="3" id="KW-1185">Reference proteome</keyword>
<reference evidence="2 3" key="1">
    <citation type="submission" date="2019-08" db="EMBL/GenBank/DDBJ databases">
        <title>In-depth cultivation of the pig gut microbiome towards novel bacterial diversity and tailored functional studies.</title>
        <authorList>
            <person name="Wylensek D."/>
            <person name="Hitch T.C.A."/>
            <person name="Clavel T."/>
        </authorList>
    </citation>
    <scope>NUCLEOTIDE SEQUENCE [LARGE SCALE GENOMIC DNA]</scope>
    <source>
        <strain evidence="2 3">SM-530-WT-4B</strain>
    </source>
</reference>